<dbReference type="GO" id="GO:0008194">
    <property type="term" value="F:UDP-glycosyltransferase activity"/>
    <property type="evidence" value="ECO:0007669"/>
    <property type="project" value="InterPro"/>
</dbReference>
<dbReference type="InterPro" id="IPR006326">
    <property type="entry name" value="UDPGT_MGT-like"/>
</dbReference>
<dbReference type="Pfam" id="PF00201">
    <property type="entry name" value="UDPGT"/>
    <property type="match status" value="1"/>
</dbReference>
<evidence type="ECO:0000313" key="3">
    <source>
        <dbReference type="EMBL" id="EFG05287.1"/>
    </source>
</evidence>
<dbReference type="AlphaFoldDB" id="E2Q740"/>
<proteinExistence type="inferred from homology"/>
<dbReference type="STRING" id="1901.BB341_26705"/>
<dbReference type="GO" id="GO:0016758">
    <property type="term" value="F:hexosyltransferase activity"/>
    <property type="evidence" value="ECO:0007669"/>
    <property type="project" value="InterPro"/>
</dbReference>
<comment type="similarity">
    <text evidence="1">Belongs to the UDP-glycosyltransferase family.</text>
</comment>
<dbReference type="CDD" id="cd03784">
    <property type="entry name" value="GT1_Gtf-like"/>
    <property type="match status" value="1"/>
</dbReference>
<dbReference type="InterPro" id="IPR050426">
    <property type="entry name" value="Glycosyltransferase_28"/>
</dbReference>
<protein>
    <submittedName>
        <fullName evidence="3">Antibiotic resistance macrolide glycosyltransferase</fullName>
    </submittedName>
</protein>
<dbReference type="KEGG" id="sclf:BB341_26705"/>
<keyword evidence="4" id="KW-1185">Reference proteome</keyword>
<dbReference type="Gene3D" id="3.40.50.2000">
    <property type="entry name" value="Glycogen Phosphorylase B"/>
    <property type="match status" value="2"/>
</dbReference>
<dbReference type="OrthoDB" id="6620093at2"/>
<dbReference type="PANTHER" id="PTHR48050">
    <property type="entry name" value="STEROL 3-BETA-GLUCOSYLTRANSFERASE"/>
    <property type="match status" value="1"/>
</dbReference>
<dbReference type="PANTHER" id="PTHR48050:SF13">
    <property type="entry name" value="STEROL 3-BETA-GLUCOSYLTRANSFERASE UGT80A2"/>
    <property type="match status" value="1"/>
</dbReference>
<dbReference type="eggNOG" id="COG1819">
    <property type="taxonomic scope" value="Bacteria"/>
</dbReference>
<organism evidence="3 4">
    <name type="scientific">Streptomyces clavuligerus</name>
    <dbReference type="NCBI Taxonomy" id="1901"/>
    <lineage>
        <taxon>Bacteria</taxon>
        <taxon>Bacillati</taxon>
        <taxon>Actinomycetota</taxon>
        <taxon>Actinomycetes</taxon>
        <taxon>Kitasatosporales</taxon>
        <taxon>Streptomycetaceae</taxon>
        <taxon>Streptomyces</taxon>
    </lineage>
</organism>
<dbReference type="NCBIfam" id="TIGR01426">
    <property type="entry name" value="MGT"/>
    <property type="match status" value="1"/>
</dbReference>
<evidence type="ECO:0000256" key="2">
    <source>
        <dbReference type="ARBA" id="ARBA00022679"/>
    </source>
</evidence>
<name>E2Q740_STRCL</name>
<keyword evidence="2 3" id="KW-0808">Transferase</keyword>
<dbReference type="SUPFAM" id="SSF53756">
    <property type="entry name" value="UDP-Glycosyltransferase/glycogen phosphorylase"/>
    <property type="match status" value="1"/>
</dbReference>
<gene>
    <name evidence="3" type="ORF">SCLAV_0211</name>
</gene>
<dbReference type="RefSeq" id="WP_003959348.1">
    <property type="nucleotide sequence ID" value="NZ_CM000913.1"/>
</dbReference>
<reference evidence="3 4" key="1">
    <citation type="journal article" date="2010" name="Genome Biol. Evol.">
        <title>The sequence of a 1.8-mb bacterial linear plasmid reveals a rich evolutionary reservoir of secondary metabolic pathways.</title>
        <authorList>
            <person name="Medema M.H."/>
            <person name="Trefzer A."/>
            <person name="Kovalchuk A."/>
            <person name="van den Berg M."/>
            <person name="Mueller U."/>
            <person name="Heijne W."/>
            <person name="Wu L."/>
            <person name="Alam M.T."/>
            <person name="Ronning C.M."/>
            <person name="Nierman W.C."/>
            <person name="Bovenberg R.A.L."/>
            <person name="Breitling R."/>
            <person name="Takano E."/>
        </authorList>
    </citation>
    <scope>NUCLEOTIDE SEQUENCE [LARGE SCALE GENOMIC DNA]</scope>
    <source>
        <strain evidence="4">ATCC 27064 / DSM 738 / JCM 4710 / NBRC 13307 / NCIMB 12785 / NRRL 3585 / VKM Ac-602</strain>
    </source>
</reference>
<dbReference type="GeneID" id="93733080"/>
<sequence length="403" mass="42542">MSLRLLFVVLIGQGHINPMLPLAEEAVRRGHRVEFATCADHAAEVAATGARWVELPGPPPFEAAPVSGPIGGPAAMGVWARHYTAAMAAAQEALHRHCAADPPDVIVYDSTNWPGRLTARSLGLPSVRCVPYLASSRTYSLNVRTTDGLRPGHPALEPLAADCAEFTGRTGFPLTLADVLDENADDLNLIFVPRAFQPAVESFGPESRFIGPTLGDRERAESGTWSPRHPGLPLVYVSLGSALTGSSGFYRVCADAFADGRWEVAMTVGGTDPAGLGPLPPTVTVRQRFPQLAVLGRATAFITHAGMNSVAEALYQGVGTVALPFTGEQAVNADRLRELGLGERLSWDGLSADVLRSAVERVAADPAMRARRAELRASVRDSGGAVLGMDLVEAHLRGAPAVG</sequence>
<evidence type="ECO:0000256" key="1">
    <source>
        <dbReference type="ARBA" id="ARBA00009995"/>
    </source>
</evidence>
<accession>E2Q740</accession>
<dbReference type="EMBL" id="CM000913">
    <property type="protein sequence ID" value="EFG05287.1"/>
    <property type="molecule type" value="Genomic_DNA"/>
</dbReference>
<dbReference type="Proteomes" id="UP000002357">
    <property type="component" value="Chromosome"/>
</dbReference>
<dbReference type="GO" id="GO:0017000">
    <property type="term" value="P:antibiotic biosynthetic process"/>
    <property type="evidence" value="ECO:0007669"/>
    <property type="project" value="UniProtKB-ARBA"/>
</dbReference>
<dbReference type="InterPro" id="IPR002213">
    <property type="entry name" value="UDP_glucos_trans"/>
</dbReference>
<evidence type="ECO:0000313" key="4">
    <source>
        <dbReference type="Proteomes" id="UP000002357"/>
    </source>
</evidence>
<dbReference type="FunFam" id="3.40.50.2000:FF:000072">
    <property type="entry name" value="Glycosyl transferase"/>
    <property type="match status" value="1"/>
</dbReference>